<evidence type="ECO:0000256" key="3">
    <source>
        <dbReference type="ARBA" id="ARBA00023125"/>
    </source>
</evidence>
<comment type="similarity">
    <text evidence="1">Belongs to the DtxR/MntR family.</text>
</comment>
<dbReference type="GO" id="GO:0046914">
    <property type="term" value="F:transition metal ion binding"/>
    <property type="evidence" value="ECO:0007669"/>
    <property type="project" value="InterPro"/>
</dbReference>
<feature type="domain" description="HTH dtxR-type" evidence="5">
    <location>
        <begin position="3"/>
        <end position="64"/>
    </location>
</feature>
<dbReference type="PROSITE" id="PS50944">
    <property type="entry name" value="HTH_DTXR"/>
    <property type="match status" value="1"/>
</dbReference>
<evidence type="ECO:0000256" key="4">
    <source>
        <dbReference type="ARBA" id="ARBA00023163"/>
    </source>
</evidence>
<evidence type="ECO:0000256" key="2">
    <source>
        <dbReference type="ARBA" id="ARBA00023015"/>
    </source>
</evidence>
<comment type="caution">
    <text evidence="6">The sequence shown here is derived from an EMBL/GenBank/DDBJ whole genome shotgun (WGS) entry which is preliminary data.</text>
</comment>
<keyword evidence="3" id="KW-0238">DNA-binding</keyword>
<dbReference type="Gene3D" id="1.10.60.10">
    <property type="entry name" value="Iron dependent repressor, metal binding and dimerisation domain"/>
    <property type="match status" value="1"/>
</dbReference>
<dbReference type="Pfam" id="PF02742">
    <property type="entry name" value="Fe_dep_repr_C"/>
    <property type="match status" value="1"/>
</dbReference>
<sequence>MKLHESAENYLETILILSKRLGNVRSIDIANELSFSKPSVSVAMKNLRLNSYIEVDKDGHISLLEKGREIAEKIYERHTFLTDFLISIGVDQTIAAEDACRIEHVISSESFAALKKHTQNCIGSM</sequence>
<dbReference type="InterPro" id="IPR036390">
    <property type="entry name" value="WH_DNA-bd_sf"/>
</dbReference>
<dbReference type="SUPFAM" id="SSF46785">
    <property type="entry name" value="Winged helix' DNA-binding domain"/>
    <property type="match status" value="1"/>
</dbReference>
<dbReference type="RefSeq" id="WP_154476382.1">
    <property type="nucleotide sequence ID" value="NZ_VULY01000018.1"/>
</dbReference>
<dbReference type="InterPro" id="IPR001367">
    <property type="entry name" value="Fe_dep_repressor"/>
</dbReference>
<dbReference type="Proteomes" id="UP000434409">
    <property type="component" value="Unassembled WGS sequence"/>
</dbReference>
<accession>A0A6N7UZU0</accession>
<evidence type="ECO:0000313" key="7">
    <source>
        <dbReference type="Proteomes" id="UP000434409"/>
    </source>
</evidence>
<dbReference type="InterPro" id="IPR050536">
    <property type="entry name" value="DtxR_MntR_Metal-Reg"/>
</dbReference>
<dbReference type="InterPro" id="IPR036421">
    <property type="entry name" value="Fe_dep_repressor_sf"/>
</dbReference>
<evidence type="ECO:0000259" key="5">
    <source>
        <dbReference type="PROSITE" id="PS50944"/>
    </source>
</evidence>
<dbReference type="GO" id="GO:0003700">
    <property type="term" value="F:DNA-binding transcription factor activity"/>
    <property type="evidence" value="ECO:0007669"/>
    <property type="project" value="InterPro"/>
</dbReference>
<organism evidence="6 7">
    <name type="scientific">Suipraeoptans intestinalis</name>
    <dbReference type="NCBI Taxonomy" id="2606628"/>
    <lineage>
        <taxon>Bacteria</taxon>
        <taxon>Bacillati</taxon>
        <taxon>Bacillota</taxon>
        <taxon>Clostridia</taxon>
        <taxon>Lachnospirales</taxon>
        <taxon>Lachnospiraceae</taxon>
        <taxon>Suipraeoptans</taxon>
    </lineage>
</organism>
<dbReference type="Gene3D" id="1.10.10.10">
    <property type="entry name" value="Winged helix-like DNA-binding domain superfamily/Winged helix DNA-binding domain"/>
    <property type="match status" value="1"/>
</dbReference>
<keyword evidence="4" id="KW-0804">Transcription</keyword>
<evidence type="ECO:0000313" key="6">
    <source>
        <dbReference type="EMBL" id="MSR93407.1"/>
    </source>
</evidence>
<dbReference type="PANTHER" id="PTHR33238:SF7">
    <property type="entry name" value="IRON-DEPENDENT TRANSCRIPTIONAL REGULATOR"/>
    <property type="match status" value="1"/>
</dbReference>
<dbReference type="EMBL" id="VULY01000018">
    <property type="protein sequence ID" value="MSR93407.1"/>
    <property type="molecule type" value="Genomic_DNA"/>
</dbReference>
<dbReference type="Pfam" id="PF01325">
    <property type="entry name" value="Fe_dep_repress"/>
    <property type="match status" value="1"/>
</dbReference>
<proteinExistence type="inferred from homology"/>
<evidence type="ECO:0000256" key="1">
    <source>
        <dbReference type="ARBA" id="ARBA00007871"/>
    </source>
</evidence>
<dbReference type="SUPFAM" id="SSF47979">
    <property type="entry name" value="Iron-dependent repressor protein, dimerization domain"/>
    <property type="match status" value="1"/>
</dbReference>
<dbReference type="AlphaFoldDB" id="A0A6N7UZU0"/>
<dbReference type="InterPro" id="IPR022687">
    <property type="entry name" value="HTH_DTXR"/>
</dbReference>
<dbReference type="SMART" id="SM00529">
    <property type="entry name" value="HTH_DTXR"/>
    <property type="match status" value="1"/>
</dbReference>
<dbReference type="InterPro" id="IPR036388">
    <property type="entry name" value="WH-like_DNA-bd_sf"/>
</dbReference>
<reference evidence="6 7" key="1">
    <citation type="submission" date="2019-08" db="EMBL/GenBank/DDBJ databases">
        <title>In-depth cultivation of the pig gut microbiome towards novel bacterial diversity and tailored functional studies.</title>
        <authorList>
            <person name="Wylensek D."/>
            <person name="Hitch T.C.A."/>
            <person name="Clavel T."/>
        </authorList>
    </citation>
    <scope>NUCLEOTIDE SEQUENCE [LARGE SCALE GENOMIC DNA]</scope>
    <source>
        <strain evidence="6 7">68-1-5</strain>
    </source>
</reference>
<dbReference type="PANTHER" id="PTHR33238">
    <property type="entry name" value="IRON (METAL) DEPENDENT REPRESSOR, DTXR FAMILY"/>
    <property type="match status" value="1"/>
</dbReference>
<name>A0A6N7UZU0_9FIRM</name>
<dbReference type="GO" id="GO:0003677">
    <property type="term" value="F:DNA binding"/>
    <property type="evidence" value="ECO:0007669"/>
    <property type="project" value="UniProtKB-KW"/>
</dbReference>
<keyword evidence="7" id="KW-1185">Reference proteome</keyword>
<keyword evidence="2" id="KW-0805">Transcription regulation</keyword>
<gene>
    <name evidence="6" type="ORF">FYJ34_03760</name>
</gene>
<dbReference type="GO" id="GO:0046983">
    <property type="term" value="F:protein dimerization activity"/>
    <property type="evidence" value="ECO:0007669"/>
    <property type="project" value="InterPro"/>
</dbReference>
<protein>
    <submittedName>
        <fullName evidence="6">Metal-dependent transcriptional regulator</fullName>
    </submittedName>
</protein>
<dbReference type="InterPro" id="IPR022689">
    <property type="entry name" value="Iron_dep_repressor"/>
</dbReference>